<dbReference type="AlphaFoldDB" id="A0A4S4ATW8"/>
<dbReference type="GO" id="GO:0016301">
    <property type="term" value="F:kinase activity"/>
    <property type="evidence" value="ECO:0007669"/>
    <property type="project" value="UniProtKB-KW"/>
</dbReference>
<evidence type="ECO:0000256" key="1">
    <source>
        <dbReference type="SAM" id="Coils"/>
    </source>
</evidence>
<feature type="coiled-coil region" evidence="1">
    <location>
        <begin position="38"/>
        <end position="72"/>
    </location>
</feature>
<gene>
    <name evidence="4" type="ORF">E6O51_04775</name>
</gene>
<evidence type="ECO:0000256" key="3">
    <source>
        <dbReference type="SAM" id="SignalP"/>
    </source>
</evidence>
<feature type="signal peptide" evidence="3">
    <location>
        <begin position="1"/>
        <end position="30"/>
    </location>
</feature>
<keyword evidence="5" id="KW-1185">Reference proteome</keyword>
<name>A0A4S4ATW8_9RHOO</name>
<feature type="region of interest" description="Disordered" evidence="2">
    <location>
        <begin position="82"/>
        <end position="130"/>
    </location>
</feature>
<organism evidence="4 5">
    <name type="scientific">Pseudothauera rhizosphaerae</name>
    <dbReference type="NCBI Taxonomy" id="2565932"/>
    <lineage>
        <taxon>Bacteria</taxon>
        <taxon>Pseudomonadati</taxon>
        <taxon>Pseudomonadota</taxon>
        <taxon>Betaproteobacteria</taxon>
        <taxon>Rhodocyclales</taxon>
        <taxon>Zoogloeaceae</taxon>
        <taxon>Pseudothauera</taxon>
    </lineage>
</organism>
<reference evidence="4 5" key="1">
    <citation type="submission" date="2019-04" db="EMBL/GenBank/DDBJ databases">
        <title>Azoarcus rhizosphaerae sp. nov. isolated from rhizosphere of Ficus religiosa.</title>
        <authorList>
            <person name="Lin S.-Y."/>
            <person name="Hameed A."/>
            <person name="Hsu Y.-H."/>
            <person name="Young C.-C."/>
        </authorList>
    </citation>
    <scope>NUCLEOTIDE SEQUENCE [LARGE SCALE GENOMIC DNA]</scope>
    <source>
        <strain evidence="4 5">CC-YHH848</strain>
    </source>
</reference>
<proteinExistence type="predicted"/>
<feature type="chain" id="PRO_5021034532" evidence="3">
    <location>
        <begin position="31"/>
        <end position="433"/>
    </location>
</feature>
<sequence>MKTPVSASAAIMGHGLAGALLVLGGSAAQAADDGAGSVSRLQEQVDEQAEQIRQLKESLLRQNLAINELQRMVQIDRITGRGAAPAGSYAPRREQLAQASQQGEAPPQPVGQAPEQPADSRPPEVAPIFEQPGVLTPRGKWIVEPSLQYSYSSSNRIALIGYTIIPAILIGLIDVREVKSNSFVAALTVRRGITNRLELEAKVPWVYRSDDTISREVFTGSADERVFDTTGSGLGDVEVTGRYQLNDGGVDSPYYIASLRLKTRTGKDPFEVKTVFVPGAREGGMQTEMPTGSGFYTLTPGLTVLIPSDPAVFFGGVSYQHSFKRGNVKTRREGGSVLVGDVKPGPTFGFNFGMGLALNERSSFSIGYDHLSVGKVEVDGNTAPGSVRVQLGTLLLGYSYRTANGQTLNLSLGAGLTTDTPDLQLTLRMPLTL</sequence>
<accession>A0A4S4ATW8</accession>
<dbReference type="Proteomes" id="UP000307956">
    <property type="component" value="Unassembled WGS sequence"/>
</dbReference>
<dbReference type="EMBL" id="SSOD01000003">
    <property type="protein sequence ID" value="THF63379.1"/>
    <property type="molecule type" value="Genomic_DNA"/>
</dbReference>
<evidence type="ECO:0000256" key="2">
    <source>
        <dbReference type="SAM" id="MobiDB-lite"/>
    </source>
</evidence>
<dbReference type="RefSeq" id="WP_136383830.1">
    <property type="nucleotide sequence ID" value="NZ_SSOD01000003.1"/>
</dbReference>
<comment type="caution">
    <text evidence="4">The sequence shown here is derived from an EMBL/GenBank/DDBJ whole genome shotgun (WGS) entry which is preliminary data.</text>
</comment>
<keyword evidence="4" id="KW-0418">Kinase</keyword>
<keyword evidence="4" id="KW-0808">Transferase</keyword>
<keyword evidence="1" id="KW-0175">Coiled coil</keyword>
<keyword evidence="3" id="KW-0732">Signal</keyword>
<evidence type="ECO:0000313" key="4">
    <source>
        <dbReference type="EMBL" id="THF63379.1"/>
    </source>
</evidence>
<protein>
    <submittedName>
        <fullName evidence="4">Acetate kinase</fullName>
    </submittedName>
</protein>
<evidence type="ECO:0000313" key="5">
    <source>
        <dbReference type="Proteomes" id="UP000307956"/>
    </source>
</evidence>
<dbReference type="OrthoDB" id="5297564at2"/>